<name>A0A076FEW5_9BACT</name>
<dbReference type="PANTHER" id="PTHR13090">
    <property type="entry name" value="ARGININE-HYDROXYLASE NDUFAF5, MITOCHONDRIAL"/>
    <property type="match status" value="1"/>
</dbReference>
<keyword evidence="4" id="KW-1185">Reference proteome</keyword>
<dbReference type="Proteomes" id="UP000028486">
    <property type="component" value="Chromosome"/>
</dbReference>
<proteinExistence type="predicted"/>
<evidence type="ECO:0000256" key="2">
    <source>
        <dbReference type="ARBA" id="ARBA00022679"/>
    </source>
</evidence>
<dbReference type="GO" id="GO:0032259">
    <property type="term" value="P:methylation"/>
    <property type="evidence" value="ECO:0007669"/>
    <property type="project" value="UniProtKB-KW"/>
</dbReference>
<accession>A0A076FEW5</accession>
<dbReference type="GO" id="GO:0102130">
    <property type="term" value="F:malonyl-CoA methyltransferase activity"/>
    <property type="evidence" value="ECO:0007669"/>
    <property type="project" value="UniProtKB-EC"/>
</dbReference>
<dbReference type="RefSeq" id="WP_038453358.1">
    <property type="nucleotide sequence ID" value="NZ_CP009043.1"/>
</dbReference>
<reference evidence="4" key="1">
    <citation type="journal article" date="2014" name="Genome Announc.">
        <title>Complete Genome Sequence of Campylobacter iguaniorum Strain 1485ET, Isolated from a Bearded Dragon (Pogona vitticeps).</title>
        <authorList>
            <person name="Gilbert M.J."/>
            <person name="Miller W.G."/>
            <person name="Yee E."/>
            <person name="Kik M."/>
            <person name="Wagenaar J.A."/>
            <person name="Duim B."/>
        </authorList>
    </citation>
    <scope>NUCLEOTIDE SEQUENCE [LARGE SCALE GENOMIC DNA]</scope>
    <source>
        <strain evidence="4">1485E</strain>
    </source>
</reference>
<dbReference type="AlphaFoldDB" id="A0A076FEW5"/>
<protein>
    <submittedName>
        <fullName evidence="3">Malonyl-[acp] methyltransferase</fullName>
        <ecNumber evidence="3">2.1.1.197</ecNumber>
    </submittedName>
</protein>
<gene>
    <name evidence="3" type="primary">bioC</name>
    <name evidence="3" type="ORF">CIG1485E_0494</name>
</gene>
<evidence type="ECO:0000313" key="3">
    <source>
        <dbReference type="EMBL" id="AII14359.1"/>
    </source>
</evidence>
<evidence type="ECO:0000256" key="1">
    <source>
        <dbReference type="ARBA" id="ARBA00022603"/>
    </source>
</evidence>
<evidence type="ECO:0000313" key="4">
    <source>
        <dbReference type="Proteomes" id="UP000028486"/>
    </source>
</evidence>
<dbReference type="eggNOG" id="COG4106">
    <property type="taxonomic scope" value="Bacteria"/>
</dbReference>
<dbReference type="PANTHER" id="PTHR13090:SF1">
    <property type="entry name" value="ARGININE-HYDROXYLASE NDUFAF5, MITOCHONDRIAL"/>
    <property type="match status" value="1"/>
</dbReference>
<dbReference type="EMBL" id="CP009043">
    <property type="protein sequence ID" value="AII14359.1"/>
    <property type="molecule type" value="Genomic_DNA"/>
</dbReference>
<dbReference type="EC" id="2.1.1.197" evidence="3"/>
<dbReference type="HOGENOM" id="CLU_046586_1_0_7"/>
<dbReference type="KEGG" id="caj:CIG1485E_0494"/>
<dbReference type="Gene3D" id="3.40.50.150">
    <property type="entry name" value="Vaccinia Virus protein VP39"/>
    <property type="match status" value="1"/>
</dbReference>
<sequence>MRFETALSYDEFAYAQKFAATSLINLLKIHKQDFENIYEIGAGSGVLTKLILSTLNYQKITLNDLYKSEFMAKFETQIGDITSLNLPKVDLIISSSVFQWIDDLEALKNRLHASLKPNGILAFSMFCGGTLEELSSYTKQGLSYKNSNEIRQIFEDKFEVLSVKKDKFVVKFNSLKELLNHLKQTGVNNINGKFRLTKSSFKELENHFNGEFHLTYNFVNLICKKRELQ</sequence>
<dbReference type="STRING" id="1244531.CIG2463D_0495"/>
<dbReference type="OrthoDB" id="9786194at2"/>
<dbReference type="InterPro" id="IPR029063">
    <property type="entry name" value="SAM-dependent_MTases_sf"/>
</dbReference>
<keyword evidence="2 3" id="KW-0808">Transferase</keyword>
<dbReference type="SUPFAM" id="SSF53335">
    <property type="entry name" value="S-adenosyl-L-methionine-dependent methyltransferases"/>
    <property type="match status" value="1"/>
</dbReference>
<dbReference type="Pfam" id="PF13489">
    <property type="entry name" value="Methyltransf_23"/>
    <property type="match status" value="1"/>
</dbReference>
<dbReference type="CDD" id="cd02440">
    <property type="entry name" value="AdoMet_MTases"/>
    <property type="match status" value="1"/>
</dbReference>
<keyword evidence="1 3" id="KW-0489">Methyltransferase</keyword>
<dbReference type="InterPro" id="IPR050602">
    <property type="entry name" value="Malonyl-ACP_OMT"/>
</dbReference>
<organism evidence="3 4">
    <name type="scientific">Campylobacter iguaniorum</name>
    <dbReference type="NCBI Taxonomy" id="1244531"/>
    <lineage>
        <taxon>Bacteria</taxon>
        <taxon>Pseudomonadati</taxon>
        <taxon>Campylobacterota</taxon>
        <taxon>Epsilonproteobacteria</taxon>
        <taxon>Campylobacterales</taxon>
        <taxon>Campylobacteraceae</taxon>
        <taxon>Campylobacter</taxon>
    </lineage>
</organism>